<evidence type="ECO:0000256" key="2">
    <source>
        <dbReference type="ARBA" id="ARBA00022723"/>
    </source>
</evidence>
<dbReference type="AlphaFoldDB" id="A0A1M5GS03"/>
<protein>
    <submittedName>
        <fullName evidence="7">Cysteine dioxygenase type I</fullName>
    </submittedName>
</protein>
<dbReference type="RefSeq" id="WP_073485433.1">
    <property type="nucleotide sequence ID" value="NZ_FQVN01000006.1"/>
</dbReference>
<evidence type="ECO:0000256" key="1">
    <source>
        <dbReference type="ARBA" id="ARBA00006622"/>
    </source>
</evidence>
<reference evidence="7 8" key="1">
    <citation type="submission" date="2016-11" db="EMBL/GenBank/DDBJ databases">
        <authorList>
            <person name="Jaros S."/>
            <person name="Januszkiewicz K."/>
            <person name="Wedrychowicz H."/>
        </authorList>
    </citation>
    <scope>NUCLEOTIDE SEQUENCE [LARGE SCALE GENOMIC DNA]</scope>
    <source>
        <strain evidence="7 8">DSM 44523</strain>
    </source>
</reference>
<evidence type="ECO:0000313" key="7">
    <source>
        <dbReference type="EMBL" id="SHG06509.1"/>
    </source>
</evidence>
<dbReference type="Pfam" id="PF05995">
    <property type="entry name" value="CDO_I"/>
    <property type="match status" value="1"/>
</dbReference>
<dbReference type="OrthoDB" id="4217976at2"/>
<gene>
    <name evidence="7" type="ORF">SAMN05444320_106244</name>
</gene>
<dbReference type="PANTHER" id="PTHR12918">
    <property type="entry name" value="CYSTEINE DIOXYGENASE"/>
    <property type="match status" value="1"/>
</dbReference>
<evidence type="ECO:0000313" key="8">
    <source>
        <dbReference type="Proteomes" id="UP000184501"/>
    </source>
</evidence>
<keyword evidence="4" id="KW-0560">Oxidoreductase</keyword>
<feature type="binding site" evidence="6">
    <location>
        <position position="73"/>
    </location>
    <ligand>
        <name>Fe cation</name>
        <dbReference type="ChEBI" id="CHEBI:24875"/>
        <note>catalytic</note>
    </ligand>
</feature>
<keyword evidence="2 6" id="KW-0479">Metal-binding</keyword>
<accession>A0A1M5GS03</accession>
<name>A0A1M5GS03_STRHI</name>
<dbReference type="EMBL" id="FQVN01000006">
    <property type="protein sequence ID" value="SHG06509.1"/>
    <property type="molecule type" value="Genomic_DNA"/>
</dbReference>
<keyword evidence="5 6" id="KW-0408">Iron</keyword>
<comment type="similarity">
    <text evidence="1">Belongs to the cysteine dioxygenase family.</text>
</comment>
<dbReference type="InterPro" id="IPR011051">
    <property type="entry name" value="RmlC_Cupin_sf"/>
</dbReference>
<evidence type="ECO:0000256" key="5">
    <source>
        <dbReference type="ARBA" id="ARBA00023004"/>
    </source>
</evidence>
<dbReference type="CDD" id="cd10548">
    <property type="entry name" value="cupin_CDO"/>
    <property type="match status" value="1"/>
</dbReference>
<feature type="binding site" evidence="6">
    <location>
        <position position="121"/>
    </location>
    <ligand>
        <name>Fe cation</name>
        <dbReference type="ChEBI" id="CHEBI:24875"/>
        <note>catalytic</note>
    </ligand>
</feature>
<dbReference type="Gene3D" id="2.60.120.10">
    <property type="entry name" value="Jelly Rolls"/>
    <property type="match status" value="1"/>
</dbReference>
<dbReference type="PANTHER" id="PTHR12918:SF1">
    <property type="entry name" value="CYSTEINE DIOXYGENASE TYPE 1"/>
    <property type="match status" value="1"/>
</dbReference>
<evidence type="ECO:0000256" key="6">
    <source>
        <dbReference type="PIRSR" id="PIRSR610300-51"/>
    </source>
</evidence>
<dbReference type="InterPro" id="IPR014710">
    <property type="entry name" value="RmlC-like_jellyroll"/>
</dbReference>
<evidence type="ECO:0000256" key="4">
    <source>
        <dbReference type="ARBA" id="ARBA00023002"/>
    </source>
</evidence>
<dbReference type="GO" id="GO:0008198">
    <property type="term" value="F:ferrous iron binding"/>
    <property type="evidence" value="ECO:0007669"/>
    <property type="project" value="TreeGrafter"/>
</dbReference>
<evidence type="ECO:0000256" key="3">
    <source>
        <dbReference type="ARBA" id="ARBA00022964"/>
    </source>
</evidence>
<dbReference type="SUPFAM" id="SSF51182">
    <property type="entry name" value="RmlC-like cupins"/>
    <property type="match status" value="1"/>
</dbReference>
<dbReference type="STRING" id="2017.SAMN05444320_106244"/>
<keyword evidence="8" id="KW-1185">Reference proteome</keyword>
<feature type="binding site" evidence="6">
    <location>
        <position position="71"/>
    </location>
    <ligand>
        <name>Fe cation</name>
        <dbReference type="ChEBI" id="CHEBI:24875"/>
        <note>catalytic</note>
    </ligand>
</feature>
<sequence length="158" mass="17053">MFAVPPNTVAVTASHTLAHPALVALAHAADGRWRRLLRYDPDQRWTAPLESTEDHEVWLMSWLPGQRAALHDHGGSAGAFTVVSGVLTERVARGAGHTPAAEVMHVVRAGQTRVFGPGHVHEVSNEGADPAVSVHVFRPGRRGMNRYRMSPAGPIRLG</sequence>
<dbReference type="Proteomes" id="UP000184501">
    <property type="component" value="Unassembled WGS sequence"/>
</dbReference>
<dbReference type="GO" id="GO:0016702">
    <property type="term" value="F:oxidoreductase activity, acting on single donors with incorporation of molecular oxygen, incorporation of two atoms of oxygen"/>
    <property type="evidence" value="ECO:0007669"/>
    <property type="project" value="InterPro"/>
</dbReference>
<proteinExistence type="inferred from homology"/>
<organism evidence="7 8">
    <name type="scientific">Streptoalloteichus hindustanus</name>
    <dbReference type="NCBI Taxonomy" id="2017"/>
    <lineage>
        <taxon>Bacteria</taxon>
        <taxon>Bacillati</taxon>
        <taxon>Actinomycetota</taxon>
        <taxon>Actinomycetes</taxon>
        <taxon>Pseudonocardiales</taxon>
        <taxon>Pseudonocardiaceae</taxon>
        <taxon>Streptoalloteichus</taxon>
    </lineage>
</organism>
<dbReference type="InterPro" id="IPR010300">
    <property type="entry name" value="CDO_1"/>
</dbReference>
<keyword evidence="3 7" id="KW-0223">Dioxygenase</keyword>